<sequence length="101" mass="11481">MSFNWADDTDDAIAAGELPEFAGSYKVPFSILNEIAELRANVGEMIYKKLGMQNMGKELAARDDITDDEAKEKRKKEAKLWPSRGKWRVKRKSPLNIAMFS</sequence>
<protein>
    <submittedName>
        <fullName evidence="1">Afbb97ed-4fb7-49ee-b8ef-5ffcc7f7bb0c</fullName>
    </submittedName>
</protein>
<dbReference type="OrthoDB" id="3541741at2759"/>
<dbReference type="AlphaFoldDB" id="A0A8H2VXY9"/>
<evidence type="ECO:0000313" key="1">
    <source>
        <dbReference type="EMBL" id="CAD6446969.1"/>
    </source>
</evidence>
<comment type="caution">
    <text evidence="1">The sequence shown here is derived from an EMBL/GenBank/DDBJ whole genome shotgun (WGS) entry which is preliminary data.</text>
</comment>
<name>A0A8H2VXY9_9HELO</name>
<gene>
    <name evidence="1" type="ORF">SCLTRI_LOCUS6761</name>
</gene>
<reference evidence="1" key="1">
    <citation type="submission" date="2020-10" db="EMBL/GenBank/DDBJ databases">
        <authorList>
            <person name="Kusch S."/>
        </authorList>
    </citation>
    <scope>NUCLEOTIDE SEQUENCE</scope>
    <source>
        <strain evidence="1">SwB9</strain>
    </source>
</reference>
<proteinExistence type="predicted"/>
<dbReference type="Proteomes" id="UP000624404">
    <property type="component" value="Unassembled WGS sequence"/>
</dbReference>
<accession>A0A8H2VXY9</accession>
<evidence type="ECO:0000313" key="2">
    <source>
        <dbReference type="Proteomes" id="UP000624404"/>
    </source>
</evidence>
<organism evidence="1 2">
    <name type="scientific">Sclerotinia trifoliorum</name>
    <dbReference type="NCBI Taxonomy" id="28548"/>
    <lineage>
        <taxon>Eukaryota</taxon>
        <taxon>Fungi</taxon>
        <taxon>Dikarya</taxon>
        <taxon>Ascomycota</taxon>
        <taxon>Pezizomycotina</taxon>
        <taxon>Leotiomycetes</taxon>
        <taxon>Helotiales</taxon>
        <taxon>Sclerotiniaceae</taxon>
        <taxon>Sclerotinia</taxon>
    </lineage>
</organism>
<keyword evidence="2" id="KW-1185">Reference proteome</keyword>
<dbReference type="EMBL" id="CAJHIA010000024">
    <property type="protein sequence ID" value="CAD6446969.1"/>
    <property type="molecule type" value="Genomic_DNA"/>
</dbReference>